<proteinExistence type="inferred from homology"/>
<dbReference type="InterPro" id="IPR006143">
    <property type="entry name" value="RND_pump_MFP"/>
</dbReference>
<evidence type="ECO:0000259" key="5">
    <source>
        <dbReference type="Pfam" id="PF25954"/>
    </source>
</evidence>
<dbReference type="GO" id="GO:0022857">
    <property type="term" value="F:transmembrane transporter activity"/>
    <property type="evidence" value="ECO:0007669"/>
    <property type="project" value="InterPro"/>
</dbReference>
<dbReference type="Pfam" id="PF25919">
    <property type="entry name" value="BSH_CusB"/>
    <property type="match status" value="1"/>
</dbReference>
<dbReference type="InterPro" id="IPR058792">
    <property type="entry name" value="Beta-barrel_RND_2"/>
</dbReference>
<dbReference type="PANTHER" id="PTHR30097:SF4">
    <property type="entry name" value="SLR6042 PROTEIN"/>
    <property type="match status" value="1"/>
</dbReference>
<evidence type="ECO:0000256" key="2">
    <source>
        <dbReference type="ARBA" id="ARBA00022448"/>
    </source>
</evidence>
<evidence type="ECO:0000313" key="7">
    <source>
        <dbReference type="EMBL" id="QJA06193.1"/>
    </source>
</evidence>
<evidence type="ECO:0000256" key="1">
    <source>
        <dbReference type="ARBA" id="ARBA00009477"/>
    </source>
</evidence>
<dbReference type="GO" id="GO:0015679">
    <property type="term" value="P:plasma membrane copper ion transport"/>
    <property type="evidence" value="ECO:0007669"/>
    <property type="project" value="TreeGrafter"/>
</dbReference>
<dbReference type="Proteomes" id="UP000501253">
    <property type="component" value="Chromosome"/>
</dbReference>
<dbReference type="AlphaFoldDB" id="A0A6H1WSL7"/>
<dbReference type="InterPro" id="IPR051909">
    <property type="entry name" value="MFP_Cation_Efflux"/>
</dbReference>
<dbReference type="PANTHER" id="PTHR30097">
    <property type="entry name" value="CATION EFFLUX SYSTEM PROTEIN CUSB"/>
    <property type="match status" value="1"/>
</dbReference>
<organism evidence="7 8">
    <name type="scientific">Thermosulfurimonas marina</name>
    <dbReference type="NCBI Taxonomy" id="2047767"/>
    <lineage>
        <taxon>Bacteria</taxon>
        <taxon>Pseudomonadati</taxon>
        <taxon>Thermodesulfobacteriota</taxon>
        <taxon>Thermodesulfobacteria</taxon>
        <taxon>Thermodesulfobacteriales</taxon>
        <taxon>Thermodesulfobacteriaceae</taxon>
        <taxon>Thermosulfurimonas</taxon>
    </lineage>
</organism>
<comment type="similarity">
    <text evidence="1">Belongs to the membrane fusion protein (MFP) (TC 8.A.1) family.</text>
</comment>
<dbReference type="GO" id="GO:0030313">
    <property type="term" value="C:cell envelope"/>
    <property type="evidence" value="ECO:0007669"/>
    <property type="project" value="TreeGrafter"/>
</dbReference>
<dbReference type="GO" id="GO:0046872">
    <property type="term" value="F:metal ion binding"/>
    <property type="evidence" value="ECO:0007669"/>
    <property type="project" value="InterPro"/>
</dbReference>
<dbReference type="Pfam" id="PF25975">
    <property type="entry name" value="CzcB_C"/>
    <property type="match status" value="1"/>
</dbReference>
<dbReference type="GO" id="GO:0016020">
    <property type="term" value="C:membrane"/>
    <property type="evidence" value="ECO:0007669"/>
    <property type="project" value="InterPro"/>
</dbReference>
<dbReference type="RefSeq" id="WP_168719541.1">
    <property type="nucleotide sequence ID" value="NZ_CP042909.1"/>
</dbReference>
<keyword evidence="2" id="KW-0813">Transport</keyword>
<dbReference type="Gene3D" id="2.40.30.170">
    <property type="match status" value="1"/>
</dbReference>
<gene>
    <name evidence="7" type="ORF">FVE67_04980</name>
</gene>
<evidence type="ECO:0000313" key="8">
    <source>
        <dbReference type="Proteomes" id="UP000501253"/>
    </source>
</evidence>
<keyword evidence="8" id="KW-1185">Reference proteome</keyword>
<dbReference type="InterPro" id="IPR058649">
    <property type="entry name" value="CzcB_C"/>
</dbReference>
<dbReference type="EMBL" id="CP042909">
    <property type="protein sequence ID" value="QJA06193.1"/>
    <property type="molecule type" value="Genomic_DNA"/>
</dbReference>
<evidence type="ECO:0000259" key="3">
    <source>
        <dbReference type="Pfam" id="PF19335"/>
    </source>
</evidence>
<dbReference type="Pfam" id="PF25954">
    <property type="entry name" value="Beta-barrel_RND_2"/>
    <property type="match status" value="1"/>
</dbReference>
<dbReference type="InterPro" id="IPR045800">
    <property type="entry name" value="HMBD"/>
</dbReference>
<dbReference type="KEGG" id="tmai:FVE67_04980"/>
<dbReference type="Pfam" id="PF19335">
    <property type="entry name" value="HMBD"/>
    <property type="match status" value="1"/>
</dbReference>
<name>A0A6H1WSL7_9BACT</name>
<sequence length="420" mass="47354">MRWPALVLAAILALGGPGVLRAEKKTLYICPMHPSYRSDRPGKCPICGMDLVPLQKEAPPVSKAPSQERPVRQKGLPLAPVEISPERVQLIGVRTARVTHERVVLTYRAPARVTYDEERLRRVHLRVAGWVEEVRGLYTGARVHRGEVLFTLYAPEVLATEEEWLRAAQWVKRLEKEKASPEVLEEARQALRSAERRLLLWGFDSRDLARVRARGRPLRALPVRAPAGGYVVENRVFPGKRLRSGETAYVLADLSEVWVEADLYQDLLREIRPGLPVEVRFPGLRKAFSARVKEILPWVEERLRVGRVRLALRNPEGLLRPGLWAEATFRIPLGMRMLLPEEALIYGGEHYYVFVRAGLGHFEPREVKVGPRVGEKRVVLSGVRHGEEVVVSANFLIDAESRLKAALESFSGGGGGHHHH</sequence>
<evidence type="ECO:0000259" key="6">
    <source>
        <dbReference type="Pfam" id="PF25975"/>
    </source>
</evidence>
<dbReference type="InterPro" id="IPR058790">
    <property type="entry name" value="BSH_CusB"/>
</dbReference>
<reference evidence="7 8" key="1">
    <citation type="submission" date="2019-08" db="EMBL/GenBank/DDBJ databases">
        <title>Complete genome sequence of Thermosulfurimonas marina SU872T, an anaerobic thermophilic chemolithoautotrophic bacterium isolated from a shallow marine hydrothermal vent.</title>
        <authorList>
            <person name="Allioux M."/>
            <person name="Jebbar M."/>
            <person name="Slobodkina G."/>
            <person name="Slobodkin A."/>
            <person name="Moalic Y."/>
            <person name="Frolova A."/>
            <person name="Shao Z."/>
            <person name="Alain K."/>
        </authorList>
    </citation>
    <scope>NUCLEOTIDE SEQUENCE [LARGE SCALE GENOMIC DNA]</scope>
    <source>
        <strain evidence="7 8">SU872</strain>
    </source>
</reference>
<evidence type="ECO:0000259" key="4">
    <source>
        <dbReference type="Pfam" id="PF25919"/>
    </source>
</evidence>
<dbReference type="Gene3D" id="2.40.420.20">
    <property type="match status" value="1"/>
</dbReference>
<feature type="domain" description="CzcB-like C-terminal circularly permuted SH3-like" evidence="6">
    <location>
        <begin position="340"/>
        <end position="397"/>
    </location>
</feature>
<dbReference type="SUPFAM" id="SSF111369">
    <property type="entry name" value="HlyD-like secretion proteins"/>
    <property type="match status" value="1"/>
</dbReference>
<feature type="domain" description="CusB-like beta-barrel" evidence="5">
    <location>
        <begin position="256"/>
        <end position="329"/>
    </location>
</feature>
<dbReference type="NCBIfam" id="TIGR01730">
    <property type="entry name" value="RND_mfp"/>
    <property type="match status" value="1"/>
</dbReference>
<feature type="domain" description="Heavy metal binding" evidence="3">
    <location>
        <begin position="28"/>
        <end position="53"/>
    </location>
</feature>
<dbReference type="GO" id="GO:0060003">
    <property type="term" value="P:copper ion export"/>
    <property type="evidence" value="ECO:0007669"/>
    <property type="project" value="TreeGrafter"/>
</dbReference>
<protein>
    <submittedName>
        <fullName evidence="7">Efflux RND transporter periplasmic adaptor subunit</fullName>
    </submittedName>
</protein>
<feature type="domain" description="CusB-like barrel-sandwich hybrid" evidence="4">
    <location>
        <begin position="122"/>
        <end position="247"/>
    </location>
</feature>
<accession>A0A6H1WSL7</accession>